<reference evidence="2" key="1">
    <citation type="submission" date="2023-02" db="EMBL/GenBank/DDBJ databases">
        <title>Genome of toxic invasive species Heracleum sosnowskyi carries increased number of genes despite the absence of recent whole-genome duplications.</title>
        <authorList>
            <person name="Schelkunov M."/>
            <person name="Shtratnikova V."/>
            <person name="Makarenko M."/>
            <person name="Klepikova A."/>
            <person name="Omelchenko D."/>
            <person name="Novikova G."/>
            <person name="Obukhova E."/>
            <person name="Bogdanov V."/>
            <person name="Penin A."/>
            <person name="Logacheva M."/>
        </authorList>
    </citation>
    <scope>NUCLEOTIDE SEQUENCE</scope>
    <source>
        <strain evidence="2">Hsosn_3</strain>
        <tissue evidence="2">Leaf</tissue>
    </source>
</reference>
<feature type="region of interest" description="Disordered" evidence="1">
    <location>
        <begin position="1"/>
        <end position="23"/>
    </location>
</feature>
<proteinExistence type="predicted"/>
<feature type="compositionally biased region" description="Low complexity" evidence="1">
    <location>
        <begin position="136"/>
        <end position="151"/>
    </location>
</feature>
<dbReference type="EMBL" id="JAUIZM010000008">
    <property type="protein sequence ID" value="KAK1372052.1"/>
    <property type="molecule type" value="Genomic_DNA"/>
</dbReference>
<sequence>MCSEMLPSVTSPRISFSHDLNNEEEDEHVEVEMEEDQEDCSSMDVSDIFDDNDHGQHFDFSFSDSFTFEPSSSSADELFSDGLIRPLQLEEKFVTTSKLTPLLPTLSQHSSTNDDPSLSKETNVVAVSTANPTTTSSEQKNQNQNQSNNKSFWKINRSTSVHVDDESYKKSSFWSLPLMLRSNSTGSAPSPRQISKENKKHNMQKQLKCSTASASSFYMYQLSQKPPLKRNHGGSYGNNGVHTNPVLNVPPPYIGKGTGNLFGITSLFKEKKDKKTKK</sequence>
<evidence type="ECO:0000313" key="3">
    <source>
        <dbReference type="Proteomes" id="UP001237642"/>
    </source>
</evidence>
<accession>A0AAD8HRG1</accession>
<feature type="compositionally biased region" description="Polar residues" evidence="1">
    <location>
        <begin position="181"/>
        <end position="193"/>
    </location>
</feature>
<reference evidence="2" key="2">
    <citation type="submission" date="2023-05" db="EMBL/GenBank/DDBJ databases">
        <authorList>
            <person name="Schelkunov M.I."/>
        </authorList>
    </citation>
    <scope>NUCLEOTIDE SEQUENCE</scope>
    <source>
        <strain evidence="2">Hsosn_3</strain>
        <tissue evidence="2">Leaf</tissue>
    </source>
</reference>
<dbReference type="Proteomes" id="UP001237642">
    <property type="component" value="Unassembled WGS sequence"/>
</dbReference>
<organism evidence="2 3">
    <name type="scientific">Heracleum sosnowskyi</name>
    <dbReference type="NCBI Taxonomy" id="360622"/>
    <lineage>
        <taxon>Eukaryota</taxon>
        <taxon>Viridiplantae</taxon>
        <taxon>Streptophyta</taxon>
        <taxon>Embryophyta</taxon>
        <taxon>Tracheophyta</taxon>
        <taxon>Spermatophyta</taxon>
        <taxon>Magnoliopsida</taxon>
        <taxon>eudicotyledons</taxon>
        <taxon>Gunneridae</taxon>
        <taxon>Pentapetalae</taxon>
        <taxon>asterids</taxon>
        <taxon>campanulids</taxon>
        <taxon>Apiales</taxon>
        <taxon>Apiaceae</taxon>
        <taxon>Apioideae</taxon>
        <taxon>apioid superclade</taxon>
        <taxon>Tordylieae</taxon>
        <taxon>Tordyliinae</taxon>
        <taxon>Heracleum</taxon>
    </lineage>
</organism>
<feature type="region of interest" description="Disordered" evidence="1">
    <location>
        <begin position="180"/>
        <end position="208"/>
    </location>
</feature>
<keyword evidence="3" id="KW-1185">Reference proteome</keyword>
<evidence type="ECO:0000256" key="1">
    <source>
        <dbReference type="SAM" id="MobiDB-lite"/>
    </source>
</evidence>
<feature type="region of interest" description="Disordered" evidence="1">
    <location>
        <begin position="131"/>
        <end position="153"/>
    </location>
</feature>
<name>A0AAD8HRG1_9APIA</name>
<gene>
    <name evidence="2" type="ORF">POM88_038144</name>
</gene>
<dbReference type="PANTHER" id="PTHR36757">
    <property type="entry name" value="BNAANNG22500D PROTEIN"/>
    <property type="match status" value="1"/>
</dbReference>
<dbReference type="AlphaFoldDB" id="A0AAD8HRG1"/>
<protein>
    <submittedName>
        <fullName evidence="2">Uncharacterized protein</fullName>
    </submittedName>
</protein>
<dbReference type="PANTHER" id="PTHR36757:SF1">
    <property type="entry name" value="GENOME ASSEMBLY, CHROMOSOME: A04"/>
    <property type="match status" value="1"/>
</dbReference>
<evidence type="ECO:0000313" key="2">
    <source>
        <dbReference type="EMBL" id="KAK1372052.1"/>
    </source>
</evidence>
<comment type="caution">
    <text evidence="2">The sequence shown here is derived from an EMBL/GenBank/DDBJ whole genome shotgun (WGS) entry which is preliminary data.</text>
</comment>